<keyword evidence="3" id="KW-0732">Signal</keyword>
<dbReference type="OrthoDB" id="6062033at2759"/>
<dbReference type="SMART" id="SM00110">
    <property type="entry name" value="C1Q"/>
    <property type="match status" value="1"/>
</dbReference>
<keyword evidence="2" id="KW-0964">Secreted</keyword>
<protein>
    <submittedName>
        <fullName evidence="8">Complement C1q-like protein 4</fullName>
    </submittedName>
</protein>
<evidence type="ECO:0000256" key="4">
    <source>
        <dbReference type="SAM" id="Coils"/>
    </source>
</evidence>
<dbReference type="Gene3D" id="2.60.120.40">
    <property type="match status" value="1"/>
</dbReference>
<dbReference type="InterPro" id="IPR008983">
    <property type="entry name" value="Tumour_necrosis_fac-like_dom"/>
</dbReference>
<dbReference type="SUPFAM" id="SSF49842">
    <property type="entry name" value="TNF-like"/>
    <property type="match status" value="1"/>
</dbReference>
<dbReference type="RefSeq" id="XP_022301100.1">
    <property type="nucleotide sequence ID" value="XM_022445392.1"/>
</dbReference>
<evidence type="ECO:0000313" key="7">
    <source>
        <dbReference type="Proteomes" id="UP000694844"/>
    </source>
</evidence>
<dbReference type="Proteomes" id="UP000694844">
    <property type="component" value="Chromosome 8"/>
</dbReference>
<dbReference type="PROSITE" id="PS50871">
    <property type="entry name" value="C1Q"/>
    <property type="match status" value="1"/>
</dbReference>
<accession>A0A8B8BCF4</accession>
<dbReference type="InterPro" id="IPR050822">
    <property type="entry name" value="Cerebellin_Synaptic_Org"/>
</dbReference>
<feature type="coiled-coil region" evidence="4">
    <location>
        <begin position="1"/>
        <end position="31"/>
    </location>
</feature>
<feature type="region of interest" description="Disordered" evidence="5">
    <location>
        <begin position="40"/>
        <end position="80"/>
    </location>
</feature>
<comment type="subcellular location">
    <subcellularLocation>
        <location evidence="1">Secreted</location>
    </subcellularLocation>
</comment>
<dbReference type="PANTHER" id="PTHR22923:SF116">
    <property type="entry name" value="C1Q DOMAIN-CONTAINING PROTEIN"/>
    <property type="match status" value="1"/>
</dbReference>
<evidence type="ECO:0000313" key="8">
    <source>
        <dbReference type="RefSeq" id="XP_022301100.1"/>
    </source>
</evidence>
<evidence type="ECO:0000256" key="1">
    <source>
        <dbReference type="ARBA" id="ARBA00004613"/>
    </source>
</evidence>
<gene>
    <name evidence="8" type="primary">LOC111109312</name>
</gene>
<dbReference type="Pfam" id="PF00386">
    <property type="entry name" value="C1q"/>
    <property type="match status" value="1"/>
</dbReference>
<dbReference type="GeneID" id="111109312"/>
<proteinExistence type="predicted"/>
<keyword evidence="4" id="KW-0175">Coiled coil</keyword>
<dbReference type="InterPro" id="IPR001073">
    <property type="entry name" value="C1q_dom"/>
</dbReference>
<evidence type="ECO:0000256" key="3">
    <source>
        <dbReference type="ARBA" id="ARBA00022729"/>
    </source>
</evidence>
<dbReference type="PRINTS" id="PR00007">
    <property type="entry name" value="COMPLEMNTC1Q"/>
</dbReference>
<dbReference type="KEGG" id="cvn:111109312"/>
<dbReference type="GO" id="GO:0005576">
    <property type="term" value="C:extracellular region"/>
    <property type="evidence" value="ECO:0007669"/>
    <property type="project" value="UniProtKB-SubCell"/>
</dbReference>
<evidence type="ECO:0000259" key="6">
    <source>
        <dbReference type="PROSITE" id="PS50871"/>
    </source>
</evidence>
<evidence type="ECO:0000256" key="5">
    <source>
        <dbReference type="SAM" id="MobiDB-lite"/>
    </source>
</evidence>
<dbReference type="PANTHER" id="PTHR22923">
    <property type="entry name" value="CEREBELLIN-RELATED"/>
    <property type="match status" value="1"/>
</dbReference>
<feature type="domain" description="C1q" evidence="6">
    <location>
        <begin position="81"/>
        <end position="216"/>
    </location>
</feature>
<keyword evidence="7" id="KW-1185">Reference proteome</keyword>
<evidence type="ECO:0000256" key="2">
    <source>
        <dbReference type="ARBA" id="ARBA00022525"/>
    </source>
</evidence>
<sequence>MNELKLLRKEVEENKNELKAVKLELEETKRHQTCQCEPNSAYAKSKSDRNEVLSQETNGINRSGAKSMIKRIVPPTSPPTSHDDTIAFYACMSASMTNIGGHHILHFDDIKTNLGYGLHNTTGVFTAPKSGFYVFTWTIRVNKDSYHSVELVVNGQEIGALYLYCGSIEYDQGSSTAVIHVNEGADVFLRTKMMYNNGKIFSDSYGYSSFAGWKLT</sequence>
<reference evidence="8" key="1">
    <citation type="submission" date="2025-08" db="UniProtKB">
        <authorList>
            <consortium name="RefSeq"/>
        </authorList>
    </citation>
    <scope>IDENTIFICATION</scope>
    <source>
        <tissue evidence="8">Whole sample</tissue>
    </source>
</reference>
<dbReference type="AlphaFoldDB" id="A0A8B8BCF4"/>
<feature type="compositionally biased region" description="Polar residues" evidence="5">
    <location>
        <begin position="52"/>
        <end position="61"/>
    </location>
</feature>
<organism evidence="7 8">
    <name type="scientific">Crassostrea virginica</name>
    <name type="common">Eastern oyster</name>
    <dbReference type="NCBI Taxonomy" id="6565"/>
    <lineage>
        <taxon>Eukaryota</taxon>
        <taxon>Metazoa</taxon>
        <taxon>Spiralia</taxon>
        <taxon>Lophotrochozoa</taxon>
        <taxon>Mollusca</taxon>
        <taxon>Bivalvia</taxon>
        <taxon>Autobranchia</taxon>
        <taxon>Pteriomorphia</taxon>
        <taxon>Ostreida</taxon>
        <taxon>Ostreoidea</taxon>
        <taxon>Ostreidae</taxon>
        <taxon>Crassostrea</taxon>
    </lineage>
</organism>
<name>A0A8B8BCF4_CRAVI</name>